<evidence type="ECO:0000313" key="9">
    <source>
        <dbReference type="EMBL" id="SVB10772.1"/>
    </source>
</evidence>
<keyword evidence="5" id="KW-0663">Pyridoxal phosphate</keyword>
<evidence type="ECO:0000256" key="3">
    <source>
        <dbReference type="ARBA" id="ARBA00022691"/>
    </source>
</evidence>
<evidence type="ECO:0000256" key="1">
    <source>
        <dbReference type="ARBA" id="ARBA00001933"/>
    </source>
</evidence>
<dbReference type="CDD" id="cd01335">
    <property type="entry name" value="Radical_SAM"/>
    <property type="match status" value="1"/>
</dbReference>
<keyword evidence="4" id="KW-0479">Metal-binding</keyword>
<dbReference type="InterPro" id="IPR058240">
    <property type="entry name" value="rSAM_sf"/>
</dbReference>
<dbReference type="Gene3D" id="3.20.20.70">
    <property type="entry name" value="Aldolase class I"/>
    <property type="match status" value="1"/>
</dbReference>
<dbReference type="SFLD" id="SFLDS00029">
    <property type="entry name" value="Radical_SAM"/>
    <property type="match status" value="1"/>
</dbReference>
<dbReference type="GO" id="GO:0046872">
    <property type="term" value="F:metal ion binding"/>
    <property type="evidence" value="ECO:0007669"/>
    <property type="project" value="UniProtKB-KW"/>
</dbReference>
<evidence type="ECO:0000256" key="5">
    <source>
        <dbReference type="ARBA" id="ARBA00022898"/>
    </source>
</evidence>
<dbReference type="EMBL" id="UINC01028919">
    <property type="protein sequence ID" value="SVB10772.1"/>
    <property type="molecule type" value="Genomic_DNA"/>
</dbReference>
<keyword evidence="2" id="KW-0004">4Fe-4S</keyword>
<keyword evidence="3" id="KW-0949">S-adenosyl-L-methionine</keyword>
<dbReference type="PANTHER" id="PTHR30538">
    <property type="entry name" value="LYSINE 2,3-AMINOMUTASE-RELATED"/>
    <property type="match status" value="1"/>
</dbReference>
<proteinExistence type="predicted"/>
<dbReference type="AlphaFoldDB" id="A0A382BBV4"/>
<dbReference type="GO" id="GO:0003824">
    <property type="term" value="F:catalytic activity"/>
    <property type="evidence" value="ECO:0007669"/>
    <property type="project" value="InterPro"/>
</dbReference>
<dbReference type="GO" id="GO:0051539">
    <property type="term" value="F:4 iron, 4 sulfur cluster binding"/>
    <property type="evidence" value="ECO:0007669"/>
    <property type="project" value="UniProtKB-KW"/>
</dbReference>
<organism evidence="9">
    <name type="scientific">marine metagenome</name>
    <dbReference type="NCBI Taxonomy" id="408172"/>
    <lineage>
        <taxon>unclassified sequences</taxon>
        <taxon>metagenomes</taxon>
        <taxon>ecological metagenomes</taxon>
    </lineage>
</organism>
<dbReference type="PANTHER" id="PTHR30538:SF0">
    <property type="entry name" value="L-LYSINE 2,3-AMINOMUTASE AQ_1632-RELATED"/>
    <property type="match status" value="1"/>
</dbReference>
<name>A0A382BBV4_9ZZZZ</name>
<protein>
    <recommendedName>
        <fullName evidence="8">Radical SAM core domain-containing protein</fullName>
    </recommendedName>
</protein>
<evidence type="ECO:0000259" key="8">
    <source>
        <dbReference type="PROSITE" id="PS51918"/>
    </source>
</evidence>
<evidence type="ECO:0000256" key="6">
    <source>
        <dbReference type="ARBA" id="ARBA00023004"/>
    </source>
</evidence>
<keyword evidence="6" id="KW-0408">Iron</keyword>
<evidence type="ECO:0000256" key="4">
    <source>
        <dbReference type="ARBA" id="ARBA00022723"/>
    </source>
</evidence>
<dbReference type="SUPFAM" id="SSF102114">
    <property type="entry name" value="Radical SAM enzymes"/>
    <property type="match status" value="1"/>
</dbReference>
<accession>A0A382BBV4</accession>
<comment type="cofactor">
    <cofactor evidence="1">
        <name>pyridoxal 5'-phosphate</name>
        <dbReference type="ChEBI" id="CHEBI:597326"/>
    </cofactor>
</comment>
<gene>
    <name evidence="9" type="ORF">METZ01_LOCUS163626</name>
</gene>
<evidence type="ECO:0000256" key="7">
    <source>
        <dbReference type="ARBA" id="ARBA00023014"/>
    </source>
</evidence>
<feature type="domain" description="Radical SAM core" evidence="8">
    <location>
        <begin position="78"/>
        <end position="293"/>
    </location>
</feature>
<dbReference type="InterPro" id="IPR007197">
    <property type="entry name" value="rSAM"/>
</dbReference>
<evidence type="ECO:0000256" key="2">
    <source>
        <dbReference type="ARBA" id="ARBA00022485"/>
    </source>
</evidence>
<sequence length="391" mass="45191">MAGAKNSNFAEKLTPYLKQKLVETSEKYGIDSEEYKAFERQYLKSEDEDKINHEDRLRHYQSEVHVHYEGKALRGVERLYRRTILLEPTMVCAAHCRWCLRGQYPQFGLTENEITNFAKYTGSDEVKEDLKEVLVTGGDPLMVPKRLEYIFSQINKFAPNIEIIRIGTRVPVQDPAKINRELIDILKTADPIKLEIGTNINHPSELTVESKKAYTDIYKAAFKIYDQSVLLKGVNDNVEILNELYDGFRYLGIESHYLFHCIPMQGMEHHRTSVQKGLEIASQIINSGSVSGRAKPMYTLMTDLGKVTLVHGTVLERNEKNELLIQSHYTIDDFKFRNPSWEVPKSCFEDKNGFLRVWYPDGKDDNDGLQISNKKADMEHYFSIPINRVKK</sequence>
<reference evidence="9" key="1">
    <citation type="submission" date="2018-05" db="EMBL/GenBank/DDBJ databases">
        <authorList>
            <person name="Lanie J.A."/>
            <person name="Ng W.-L."/>
            <person name="Kazmierczak K.M."/>
            <person name="Andrzejewski T.M."/>
            <person name="Davidsen T.M."/>
            <person name="Wayne K.J."/>
            <person name="Tettelin H."/>
            <person name="Glass J.I."/>
            <person name="Rusch D."/>
            <person name="Podicherti R."/>
            <person name="Tsui H.-C.T."/>
            <person name="Winkler M.E."/>
        </authorList>
    </citation>
    <scope>NUCLEOTIDE SEQUENCE</scope>
</reference>
<dbReference type="PROSITE" id="PS51918">
    <property type="entry name" value="RADICAL_SAM"/>
    <property type="match status" value="1"/>
</dbReference>
<keyword evidence="7" id="KW-0411">Iron-sulfur</keyword>
<dbReference type="InterPro" id="IPR003739">
    <property type="entry name" value="Lys_aminomutase/Glu_NH3_mut"/>
</dbReference>
<dbReference type="InterPro" id="IPR013785">
    <property type="entry name" value="Aldolase_TIM"/>
</dbReference>